<dbReference type="InterPro" id="IPR016163">
    <property type="entry name" value="Ald_DH_C"/>
</dbReference>
<accession>A0A1J4P419</accession>
<keyword evidence="3" id="KW-0520">NAD</keyword>
<dbReference type="SUPFAM" id="SSF53720">
    <property type="entry name" value="ALDH-like"/>
    <property type="match status" value="1"/>
</dbReference>
<keyword evidence="2 5" id="KW-0560">Oxidoreductase</keyword>
<dbReference type="InterPro" id="IPR029510">
    <property type="entry name" value="Ald_DH_CS_GLU"/>
</dbReference>
<evidence type="ECO:0000256" key="4">
    <source>
        <dbReference type="PROSITE-ProRule" id="PRU10007"/>
    </source>
</evidence>
<dbReference type="InterPro" id="IPR015590">
    <property type="entry name" value="Aldehyde_DH_dom"/>
</dbReference>
<comment type="similarity">
    <text evidence="1 5">Belongs to the aldehyde dehydrogenase family.</text>
</comment>
<protein>
    <submittedName>
        <fullName evidence="7">Benzaldehyde dehydrogenase</fullName>
    </submittedName>
</protein>
<dbReference type="CDD" id="cd07152">
    <property type="entry name" value="ALDH_BenzADH"/>
    <property type="match status" value="1"/>
</dbReference>
<dbReference type="GO" id="GO:0016620">
    <property type="term" value="F:oxidoreductase activity, acting on the aldehyde or oxo group of donors, NAD or NADP as acceptor"/>
    <property type="evidence" value="ECO:0007669"/>
    <property type="project" value="InterPro"/>
</dbReference>
<name>A0A1J4P419_9ACTN</name>
<evidence type="ECO:0000256" key="3">
    <source>
        <dbReference type="ARBA" id="ARBA00023027"/>
    </source>
</evidence>
<sequence length="486" mass="50384">MSPLVDPGALRGRVFSRGWRPAAGGRADSVEAATGEVLAETGVADAGDVRTAASAAAAAQPAWADTPPAERAAVLRRAAQTLEAHADEVAEWLIREGGAVRGKAAYEVGAVTDELWAAAALPMRPHGSLLPSEPGRHSIGRRVPLGVVGVISPWNVPLLLGMRAVAPALALGNAVVLKPDLHTAVSGGWVAARLFEEAGLPDGVLHVLPGDAEPGAALAADEDVAMIAFTGSTAVGRAVGETTGRLLKRASLELGGNNALIVLDDADLDVAASAGAWASFFHSGQICMSAGRHIVHAAVADAYLERLAKRAEQLRVGDPFRTDADLGPLIDGVQAERVESIVARTLAAGATLLAGGTRTGTFFRPTVLAGVTRDMPAFREEIFGPVAPVTVVADDEEAAAVANDTEYGLSAAIQTGNAERGLALAGRLRTGLVHVNDQTVNDEAHVPFGGRGASGNGTRFGSEHSWDEFTQWQWLTVRAQARPYPF</sequence>
<evidence type="ECO:0000256" key="5">
    <source>
        <dbReference type="RuleBase" id="RU003345"/>
    </source>
</evidence>
<organism evidence="7 8">
    <name type="scientific">Streptomyces mangrovisoli</name>
    <dbReference type="NCBI Taxonomy" id="1428628"/>
    <lineage>
        <taxon>Bacteria</taxon>
        <taxon>Bacillati</taxon>
        <taxon>Actinomycetota</taxon>
        <taxon>Actinomycetes</taxon>
        <taxon>Kitasatosporales</taxon>
        <taxon>Streptomycetaceae</taxon>
        <taxon>Streptomyces</taxon>
    </lineage>
</organism>
<feature type="active site" evidence="4">
    <location>
        <position position="253"/>
    </location>
</feature>
<reference evidence="7" key="1">
    <citation type="submission" date="2016-10" db="EMBL/GenBank/DDBJ databases">
        <title>Genome sequence of Streptomyces mangrovisoli MUSC 149.</title>
        <authorList>
            <person name="Lee L.-H."/>
            <person name="Ser H.-L."/>
        </authorList>
    </citation>
    <scope>NUCLEOTIDE SEQUENCE [LARGE SCALE GENOMIC DNA]</scope>
    <source>
        <strain evidence="7">MUSC 149</strain>
    </source>
</reference>
<dbReference type="InterPro" id="IPR016161">
    <property type="entry name" value="Ald_DH/histidinol_DH"/>
</dbReference>
<dbReference type="PANTHER" id="PTHR42986">
    <property type="entry name" value="BENZALDEHYDE DEHYDROGENASE YFMT"/>
    <property type="match status" value="1"/>
</dbReference>
<dbReference type="PANTHER" id="PTHR42986:SF1">
    <property type="entry name" value="BENZALDEHYDE DEHYDROGENASE YFMT"/>
    <property type="match status" value="1"/>
</dbReference>
<dbReference type="EMBL" id="LAVA02000018">
    <property type="protein sequence ID" value="OIJ68213.1"/>
    <property type="molecule type" value="Genomic_DNA"/>
</dbReference>
<dbReference type="RefSeq" id="WP_046583970.1">
    <property type="nucleotide sequence ID" value="NZ_LAVA02000018.1"/>
</dbReference>
<dbReference type="Proteomes" id="UP000034196">
    <property type="component" value="Unassembled WGS sequence"/>
</dbReference>
<dbReference type="Gene3D" id="3.40.309.10">
    <property type="entry name" value="Aldehyde Dehydrogenase, Chain A, domain 2"/>
    <property type="match status" value="1"/>
</dbReference>
<evidence type="ECO:0000313" key="7">
    <source>
        <dbReference type="EMBL" id="OIJ68213.1"/>
    </source>
</evidence>
<keyword evidence="8" id="KW-1185">Reference proteome</keyword>
<feature type="domain" description="Aldehyde dehydrogenase" evidence="6">
    <location>
        <begin position="19"/>
        <end position="474"/>
    </location>
</feature>
<dbReference type="PROSITE" id="PS00687">
    <property type="entry name" value="ALDEHYDE_DEHYDR_GLU"/>
    <property type="match status" value="1"/>
</dbReference>
<gene>
    <name evidence="7" type="ORF">WN71_009245</name>
</gene>
<comment type="caution">
    <text evidence="7">The sequence shown here is derived from an EMBL/GenBank/DDBJ whole genome shotgun (WGS) entry which is preliminary data.</text>
</comment>
<dbReference type="Gene3D" id="3.40.605.10">
    <property type="entry name" value="Aldehyde Dehydrogenase, Chain A, domain 1"/>
    <property type="match status" value="1"/>
</dbReference>
<proteinExistence type="inferred from homology"/>
<dbReference type="FunFam" id="3.40.309.10:FF:000009">
    <property type="entry name" value="Aldehyde dehydrogenase A"/>
    <property type="match status" value="1"/>
</dbReference>
<dbReference type="STRING" id="1428628.WN71_009245"/>
<evidence type="ECO:0000256" key="1">
    <source>
        <dbReference type="ARBA" id="ARBA00009986"/>
    </source>
</evidence>
<dbReference type="InterPro" id="IPR016162">
    <property type="entry name" value="Ald_DH_N"/>
</dbReference>
<dbReference type="AlphaFoldDB" id="A0A1J4P419"/>
<dbReference type="Pfam" id="PF00171">
    <property type="entry name" value="Aldedh"/>
    <property type="match status" value="1"/>
</dbReference>
<evidence type="ECO:0000313" key="8">
    <source>
        <dbReference type="Proteomes" id="UP000034196"/>
    </source>
</evidence>
<dbReference type="OrthoDB" id="6882680at2"/>
<evidence type="ECO:0000256" key="2">
    <source>
        <dbReference type="ARBA" id="ARBA00023002"/>
    </source>
</evidence>
<evidence type="ECO:0000259" key="6">
    <source>
        <dbReference type="Pfam" id="PF00171"/>
    </source>
</evidence>